<sequence>MTAADTTTAAPRAVAARPRARHRVRPATVGRYAILVLMLVLLAGPLLWQLSLALKGPGDDLYAVPPQLLPADPTLDNFAGVIDRIPVLRFVLNSVVVAALVVGGNIVLATLAGFALGRLRWRLRPVATAVFVAALLVPLEAIIIAQFLLVRSANLTDTLLGVALPMLVAPLNVLLMRNAFLGIPDELEEAAVIDGANVWQRFRRICLPQVKGVVSVVAIFAFVGAWNDFLWPLVVLSSENSYTLTVGLNYLRGTFYDDPRLIAAGTIVALVPVIVFFAALQRYFMRGLEQGGIKG</sequence>
<dbReference type="PANTHER" id="PTHR43744">
    <property type="entry name" value="ABC TRANSPORTER PERMEASE PROTEIN MG189-RELATED-RELATED"/>
    <property type="match status" value="1"/>
</dbReference>
<feature type="transmembrane region" description="Helical" evidence="7">
    <location>
        <begin position="29"/>
        <end position="48"/>
    </location>
</feature>
<dbReference type="CDD" id="cd06261">
    <property type="entry name" value="TM_PBP2"/>
    <property type="match status" value="1"/>
</dbReference>
<dbReference type="RefSeq" id="WP_188525180.1">
    <property type="nucleotide sequence ID" value="NZ_BMDG01000015.1"/>
</dbReference>
<comment type="similarity">
    <text evidence="7">Belongs to the binding-protein-dependent transport system permease family.</text>
</comment>
<dbReference type="PROSITE" id="PS50928">
    <property type="entry name" value="ABC_TM1"/>
    <property type="match status" value="1"/>
</dbReference>
<feature type="transmembrane region" description="Helical" evidence="7">
    <location>
        <begin position="213"/>
        <end position="234"/>
    </location>
</feature>
<organism evidence="9 10">
    <name type="scientific">Isoptericola cucumis</name>
    <dbReference type="NCBI Taxonomy" id="1776856"/>
    <lineage>
        <taxon>Bacteria</taxon>
        <taxon>Bacillati</taxon>
        <taxon>Actinomycetota</taxon>
        <taxon>Actinomycetes</taxon>
        <taxon>Micrococcales</taxon>
        <taxon>Promicromonosporaceae</taxon>
        <taxon>Isoptericola</taxon>
    </lineage>
</organism>
<gene>
    <name evidence="9" type="ORF">GCM10007368_36610</name>
</gene>
<protein>
    <submittedName>
        <fullName evidence="9">ABC transporter permease</fullName>
    </submittedName>
</protein>
<evidence type="ECO:0000256" key="5">
    <source>
        <dbReference type="ARBA" id="ARBA00022989"/>
    </source>
</evidence>
<evidence type="ECO:0000313" key="10">
    <source>
        <dbReference type="Proteomes" id="UP000632535"/>
    </source>
</evidence>
<name>A0ABQ2BBX2_9MICO</name>
<dbReference type="PANTHER" id="PTHR43744:SF3">
    <property type="entry name" value="LACTOSE TRANSPORT SYSTEM PERMEASE PROTEIN LACG"/>
    <property type="match status" value="1"/>
</dbReference>
<feature type="transmembrane region" description="Helical" evidence="7">
    <location>
        <begin position="155"/>
        <end position="175"/>
    </location>
</feature>
<dbReference type="EMBL" id="BMDG01000015">
    <property type="protein sequence ID" value="GGI11521.1"/>
    <property type="molecule type" value="Genomic_DNA"/>
</dbReference>
<comment type="subcellular location">
    <subcellularLocation>
        <location evidence="1 7">Cell membrane</location>
        <topology evidence="1 7">Multi-pass membrane protein</topology>
    </subcellularLocation>
</comment>
<evidence type="ECO:0000256" key="6">
    <source>
        <dbReference type="ARBA" id="ARBA00023136"/>
    </source>
</evidence>
<dbReference type="SUPFAM" id="SSF161098">
    <property type="entry name" value="MetI-like"/>
    <property type="match status" value="1"/>
</dbReference>
<comment type="caution">
    <text evidence="9">The sequence shown here is derived from an EMBL/GenBank/DDBJ whole genome shotgun (WGS) entry which is preliminary data.</text>
</comment>
<reference evidence="10" key="1">
    <citation type="journal article" date="2019" name="Int. J. Syst. Evol. Microbiol.">
        <title>The Global Catalogue of Microorganisms (GCM) 10K type strain sequencing project: providing services to taxonomists for standard genome sequencing and annotation.</title>
        <authorList>
            <consortium name="The Broad Institute Genomics Platform"/>
            <consortium name="The Broad Institute Genome Sequencing Center for Infectious Disease"/>
            <person name="Wu L."/>
            <person name="Ma J."/>
        </authorList>
    </citation>
    <scope>NUCLEOTIDE SEQUENCE [LARGE SCALE GENOMIC DNA]</scope>
    <source>
        <strain evidence="10">CCM 8653</strain>
    </source>
</reference>
<proteinExistence type="inferred from homology"/>
<feature type="transmembrane region" description="Helical" evidence="7">
    <location>
        <begin position="126"/>
        <end position="149"/>
    </location>
</feature>
<keyword evidence="10" id="KW-1185">Reference proteome</keyword>
<dbReference type="Pfam" id="PF00528">
    <property type="entry name" value="BPD_transp_1"/>
    <property type="match status" value="1"/>
</dbReference>
<accession>A0ABQ2BBX2</accession>
<keyword evidence="5 7" id="KW-1133">Transmembrane helix</keyword>
<evidence type="ECO:0000313" key="9">
    <source>
        <dbReference type="EMBL" id="GGI11521.1"/>
    </source>
</evidence>
<evidence type="ECO:0000256" key="4">
    <source>
        <dbReference type="ARBA" id="ARBA00022692"/>
    </source>
</evidence>
<keyword evidence="2 7" id="KW-0813">Transport</keyword>
<keyword evidence="6 7" id="KW-0472">Membrane</keyword>
<keyword evidence="3" id="KW-1003">Cell membrane</keyword>
<evidence type="ECO:0000259" key="8">
    <source>
        <dbReference type="PROSITE" id="PS50928"/>
    </source>
</evidence>
<dbReference type="Gene3D" id="1.10.3720.10">
    <property type="entry name" value="MetI-like"/>
    <property type="match status" value="1"/>
</dbReference>
<dbReference type="Proteomes" id="UP000632535">
    <property type="component" value="Unassembled WGS sequence"/>
</dbReference>
<feature type="transmembrane region" description="Helical" evidence="7">
    <location>
        <begin position="90"/>
        <end position="114"/>
    </location>
</feature>
<keyword evidence="4 7" id="KW-0812">Transmembrane</keyword>
<feature type="domain" description="ABC transmembrane type-1" evidence="8">
    <location>
        <begin position="91"/>
        <end position="279"/>
    </location>
</feature>
<evidence type="ECO:0000256" key="3">
    <source>
        <dbReference type="ARBA" id="ARBA00022475"/>
    </source>
</evidence>
<feature type="transmembrane region" description="Helical" evidence="7">
    <location>
        <begin position="261"/>
        <end position="280"/>
    </location>
</feature>
<evidence type="ECO:0000256" key="1">
    <source>
        <dbReference type="ARBA" id="ARBA00004651"/>
    </source>
</evidence>
<dbReference type="InterPro" id="IPR035906">
    <property type="entry name" value="MetI-like_sf"/>
</dbReference>
<evidence type="ECO:0000256" key="2">
    <source>
        <dbReference type="ARBA" id="ARBA00022448"/>
    </source>
</evidence>
<evidence type="ECO:0000256" key="7">
    <source>
        <dbReference type="RuleBase" id="RU363032"/>
    </source>
</evidence>
<dbReference type="InterPro" id="IPR000515">
    <property type="entry name" value="MetI-like"/>
</dbReference>